<dbReference type="Pfam" id="PF13432">
    <property type="entry name" value="TPR_16"/>
    <property type="match status" value="1"/>
</dbReference>
<dbReference type="EC" id="2.3.2.27" evidence="2"/>
<dbReference type="SUPFAM" id="SSF57850">
    <property type="entry name" value="RING/U-box"/>
    <property type="match status" value="1"/>
</dbReference>
<dbReference type="PANTHER" id="PTHR46803">
    <property type="entry name" value="E3 UBIQUITIN-PROTEIN LIGASE CHIP"/>
    <property type="match status" value="1"/>
</dbReference>
<dbReference type="OrthoDB" id="629492at2759"/>
<proteinExistence type="predicted"/>
<dbReference type="Gene3D" id="1.25.40.10">
    <property type="entry name" value="Tetratricopeptide repeat domain"/>
    <property type="match status" value="1"/>
</dbReference>
<feature type="domain" description="U-box" evidence="7">
    <location>
        <begin position="242"/>
        <end position="326"/>
    </location>
</feature>
<evidence type="ECO:0000256" key="3">
    <source>
        <dbReference type="ARBA" id="ARBA00022679"/>
    </source>
</evidence>
<dbReference type="Pfam" id="PF04564">
    <property type="entry name" value="U-box"/>
    <property type="match status" value="1"/>
</dbReference>
<protein>
    <recommendedName>
        <fullName evidence="2">RING-type E3 ubiquitin transferase</fullName>
        <ecNumber evidence="2">2.3.2.27</ecNumber>
    </recommendedName>
</protein>
<dbReference type="InterPro" id="IPR013083">
    <property type="entry name" value="Znf_RING/FYVE/PHD"/>
</dbReference>
<dbReference type="SMART" id="SM00028">
    <property type="entry name" value="TPR"/>
    <property type="match status" value="3"/>
</dbReference>
<dbReference type="SMART" id="SM00504">
    <property type="entry name" value="Ubox"/>
    <property type="match status" value="1"/>
</dbReference>
<dbReference type="GO" id="GO:0000209">
    <property type="term" value="P:protein polyubiquitination"/>
    <property type="evidence" value="ECO:0007669"/>
    <property type="project" value="TreeGrafter"/>
</dbReference>
<evidence type="ECO:0000256" key="1">
    <source>
        <dbReference type="ARBA" id="ARBA00000900"/>
    </source>
</evidence>
<dbReference type="GO" id="GO:0043161">
    <property type="term" value="P:proteasome-mediated ubiquitin-dependent protein catabolic process"/>
    <property type="evidence" value="ECO:0007669"/>
    <property type="project" value="TreeGrafter"/>
</dbReference>
<dbReference type="InterPro" id="IPR011990">
    <property type="entry name" value="TPR-like_helical_dom_sf"/>
</dbReference>
<dbReference type="GO" id="GO:0061630">
    <property type="term" value="F:ubiquitin protein ligase activity"/>
    <property type="evidence" value="ECO:0007669"/>
    <property type="project" value="UniProtKB-EC"/>
</dbReference>
<keyword evidence="3" id="KW-0808">Transferase</keyword>
<evidence type="ECO:0000256" key="4">
    <source>
        <dbReference type="ARBA" id="ARBA00022737"/>
    </source>
</evidence>
<accession>A0A0S4JHV2</accession>
<gene>
    <name evidence="8" type="ORF">BSAL_29945</name>
</gene>
<dbReference type="GO" id="GO:0071218">
    <property type="term" value="P:cellular response to misfolded protein"/>
    <property type="evidence" value="ECO:0007669"/>
    <property type="project" value="TreeGrafter"/>
</dbReference>
<dbReference type="GO" id="GO:0045862">
    <property type="term" value="P:positive regulation of proteolysis"/>
    <property type="evidence" value="ECO:0007669"/>
    <property type="project" value="TreeGrafter"/>
</dbReference>
<dbReference type="InterPro" id="IPR003613">
    <property type="entry name" value="Ubox_domain"/>
</dbReference>
<sequence length="329" mass="37929">MHFRVRKPHKLTFSTGHIFRNHWKKVCSLFLPSCRDKRAREMSSPSSPNKWEQIKTVANGYFANGDFERAVSEYSKAIQHGPDQSVLFTNRALTHLKLLDFQKAENDALRAVELSSSSMKAYYVLGRCHTHNNDQVKAVRTFKRCLDMVNAADPTMGLYKEIFSFYFRARKSFYDERRASMLLSMREVVETCKSPSCDNDTRSSVMEQLFSALEEGNRIGDEHGSVLVQRAGHNHTSDFFNEVPECFLCPISMEIMKDPVMVIGTANPTLMCSKQSYERECIEKHFLMNGRSDPLGRFEYLPQPVVIPNLTLRMSIHCFLEAHPWLFTD</sequence>
<reference evidence="9" key="1">
    <citation type="submission" date="2015-09" db="EMBL/GenBank/DDBJ databases">
        <authorList>
            <consortium name="Pathogen Informatics"/>
        </authorList>
    </citation>
    <scope>NUCLEOTIDE SEQUENCE [LARGE SCALE GENOMIC DNA]</scope>
    <source>
        <strain evidence="9">Lake Konstanz</strain>
    </source>
</reference>
<feature type="repeat" description="TPR" evidence="6">
    <location>
        <begin position="51"/>
        <end position="84"/>
    </location>
</feature>
<dbReference type="PANTHER" id="PTHR46803:SF2">
    <property type="entry name" value="E3 UBIQUITIN-PROTEIN LIGASE CHIP"/>
    <property type="match status" value="1"/>
</dbReference>
<evidence type="ECO:0000259" key="7">
    <source>
        <dbReference type="PROSITE" id="PS51698"/>
    </source>
</evidence>
<dbReference type="InterPro" id="IPR019734">
    <property type="entry name" value="TPR_rpt"/>
</dbReference>
<dbReference type="Gene3D" id="3.30.40.10">
    <property type="entry name" value="Zinc/RING finger domain, C3HC4 (zinc finger)"/>
    <property type="match status" value="1"/>
</dbReference>
<dbReference type="GO" id="GO:0006515">
    <property type="term" value="P:protein quality control for misfolded or incompletely synthesized proteins"/>
    <property type="evidence" value="ECO:0007669"/>
    <property type="project" value="TreeGrafter"/>
</dbReference>
<dbReference type="SUPFAM" id="SSF48452">
    <property type="entry name" value="TPR-like"/>
    <property type="match status" value="1"/>
</dbReference>
<keyword evidence="9" id="KW-1185">Reference proteome</keyword>
<evidence type="ECO:0000256" key="2">
    <source>
        <dbReference type="ARBA" id="ARBA00012483"/>
    </source>
</evidence>
<evidence type="ECO:0000256" key="5">
    <source>
        <dbReference type="ARBA" id="ARBA00022786"/>
    </source>
</evidence>
<dbReference type="VEuPathDB" id="TriTrypDB:BSAL_29945"/>
<keyword evidence="5" id="KW-0833">Ubl conjugation pathway</keyword>
<organism evidence="8 9">
    <name type="scientific">Bodo saltans</name>
    <name type="common">Flagellated protozoan</name>
    <dbReference type="NCBI Taxonomy" id="75058"/>
    <lineage>
        <taxon>Eukaryota</taxon>
        <taxon>Discoba</taxon>
        <taxon>Euglenozoa</taxon>
        <taxon>Kinetoplastea</taxon>
        <taxon>Metakinetoplastina</taxon>
        <taxon>Eubodonida</taxon>
        <taxon>Bodonidae</taxon>
        <taxon>Bodo</taxon>
    </lineage>
</organism>
<dbReference type="PROSITE" id="PS50005">
    <property type="entry name" value="TPR"/>
    <property type="match status" value="1"/>
</dbReference>
<name>A0A0S4JHV2_BODSA</name>
<dbReference type="EMBL" id="CYKH01001888">
    <property type="protein sequence ID" value="CUG91045.1"/>
    <property type="molecule type" value="Genomic_DNA"/>
</dbReference>
<evidence type="ECO:0000256" key="6">
    <source>
        <dbReference type="PROSITE-ProRule" id="PRU00339"/>
    </source>
</evidence>
<dbReference type="GO" id="GO:0051087">
    <property type="term" value="F:protein-folding chaperone binding"/>
    <property type="evidence" value="ECO:0007669"/>
    <property type="project" value="TreeGrafter"/>
</dbReference>
<dbReference type="AlphaFoldDB" id="A0A0S4JHV2"/>
<keyword evidence="6" id="KW-0802">TPR repeat</keyword>
<dbReference type="Proteomes" id="UP000051952">
    <property type="component" value="Unassembled WGS sequence"/>
</dbReference>
<evidence type="ECO:0000313" key="9">
    <source>
        <dbReference type="Proteomes" id="UP000051952"/>
    </source>
</evidence>
<dbReference type="PROSITE" id="PS51698">
    <property type="entry name" value="U_BOX"/>
    <property type="match status" value="1"/>
</dbReference>
<comment type="catalytic activity">
    <reaction evidence="1">
        <text>S-ubiquitinyl-[E2 ubiquitin-conjugating enzyme]-L-cysteine + [acceptor protein]-L-lysine = [E2 ubiquitin-conjugating enzyme]-L-cysteine + N(6)-ubiquitinyl-[acceptor protein]-L-lysine.</text>
        <dbReference type="EC" id="2.3.2.27"/>
    </reaction>
</comment>
<dbReference type="GO" id="GO:0005737">
    <property type="term" value="C:cytoplasm"/>
    <property type="evidence" value="ECO:0007669"/>
    <property type="project" value="TreeGrafter"/>
</dbReference>
<dbReference type="OMA" id="PSIPAYY"/>
<keyword evidence="4" id="KW-0677">Repeat</keyword>
<evidence type="ECO:0000313" key="8">
    <source>
        <dbReference type="EMBL" id="CUG91045.1"/>
    </source>
</evidence>